<sequence length="148" mass="16014">METTHRAYVPYIPPRTASQPSDIQVSDDAPLLNHDSDLSDDFVKALKKKKKSTEMEIDVAGDSSSSKDATVLDHPESHHQLIKCSTSITSTADGAAAADDSVKASSKKKKKSIADGAADSVKAVLKRPKHESQFRKKKKQKLIPSTVS</sequence>
<evidence type="ECO:0000256" key="1">
    <source>
        <dbReference type="SAM" id="MobiDB-lite"/>
    </source>
</evidence>
<evidence type="ECO:0000313" key="2">
    <source>
        <dbReference type="EMBL" id="MCH85648.1"/>
    </source>
</evidence>
<name>A0A392MFX3_9FABA</name>
<comment type="caution">
    <text evidence="2">The sequence shown here is derived from an EMBL/GenBank/DDBJ whole genome shotgun (WGS) entry which is preliminary data.</text>
</comment>
<accession>A0A392MFX3</accession>
<feature type="region of interest" description="Disordered" evidence="1">
    <location>
        <begin position="97"/>
        <end position="148"/>
    </location>
</feature>
<feature type="compositionally biased region" description="Basic residues" evidence="1">
    <location>
        <begin position="124"/>
        <end position="141"/>
    </location>
</feature>
<evidence type="ECO:0000313" key="3">
    <source>
        <dbReference type="Proteomes" id="UP000265520"/>
    </source>
</evidence>
<reference evidence="2 3" key="1">
    <citation type="journal article" date="2018" name="Front. Plant Sci.">
        <title>Red Clover (Trifolium pratense) and Zigzag Clover (T. medium) - A Picture of Genomic Similarities and Differences.</title>
        <authorList>
            <person name="Dluhosova J."/>
            <person name="Istvanek J."/>
            <person name="Nedelnik J."/>
            <person name="Repkova J."/>
        </authorList>
    </citation>
    <scope>NUCLEOTIDE SEQUENCE [LARGE SCALE GENOMIC DNA]</scope>
    <source>
        <strain evidence="3">cv. 10/8</strain>
        <tissue evidence="2">Leaf</tissue>
    </source>
</reference>
<proteinExistence type="predicted"/>
<keyword evidence="3" id="KW-1185">Reference proteome</keyword>
<protein>
    <submittedName>
        <fullName evidence="2">Uncharacterized protein</fullName>
    </submittedName>
</protein>
<organism evidence="2 3">
    <name type="scientific">Trifolium medium</name>
    <dbReference type="NCBI Taxonomy" id="97028"/>
    <lineage>
        <taxon>Eukaryota</taxon>
        <taxon>Viridiplantae</taxon>
        <taxon>Streptophyta</taxon>
        <taxon>Embryophyta</taxon>
        <taxon>Tracheophyta</taxon>
        <taxon>Spermatophyta</taxon>
        <taxon>Magnoliopsida</taxon>
        <taxon>eudicotyledons</taxon>
        <taxon>Gunneridae</taxon>
        <taxon>Pentapetalae</taxon>
        <taxon>rosids</taxon>
        <taxon>fabids</taxon>
        <taxon>Fabales</taxon>
        <taxon>Fabaceae</taxon>
        <taxon>Papilionoideae</taxon>
        <taxon>50 kb inversion clade</taxon>
        <taxon>NPAAA clade</taxon>
        <taxon>Hologalegina</taxon>
        <taxon>IRL clade</taxon>
        <taxon>Trifolieae</taxon>
        <taxon>Trifolium</taxon>
    </lineage>
</organism>
<dbReference type="AlphaFoldDB" id="A0A392MFX3"/>
<feature type="compositionally biased region" description="Basic and acidic residues" evidence="1">
    <location>
        <begin position="70"/>
        <end position="79"/>
    </location>
</feature>
<dbReference type="Proteomes" id="UP000265520">
    <property type="component" value="Unassembled WGS sequence"/>
</dbReference>
<gene>
    <name evidence="2" type="ORF">A2U01_0006497</name>
</gene>
<dbReference type="EMBL" id="LXQA010008890">
    <property type="protein sequence ID" value="MCH85648.1"/>
    <property type="molecule type" value="Genomic_DNA"/>
</dbReference>
<feature type="region of interest" description="Disordered" evidence="1">
    <location>
        <begin position="1"/>
        <end position="36"/>
    </location>
</feature>
<feature type="region of interest" description="Disordered" evidence="1">
    <location>
        <begin position="52"/>
        <end position="79"/>
    </location>
</feature>